<reference evidence="2" key="1">
    <citation type="submission" date="2016-10" db="EMBL/GenBank/DDBJ databases">
        <authorList>
            <person name="Varghese N."/>
            <person name="Submissions S."/>
        </authorList>
    </citation>
    <scope>NUCLEOTIDE SEQUENCE [LARGE SCALE GENOMIC DNA]</scope>
    <source>
        <strain evidence="2">DSM 23313</strain>
    </source>
</reference>
<dbReference type="Proteomes" id="UP000243588">
    <property type="component" value="Unassembled WGS sequence"/>
</dbReference>
<keyword evidence="2" id="KW-1185">Reference proteome</keyword>
<sequence length="135" mass="15567">MLCFYSLGMYICDVKQFLFIIITLVVFRPIVPLMNYLVDYDYIATVLCINKDKPEMQCNGKCYLMQEMAKVAEEQKEKDTKKLCSIAFSLLFFDTNETQQDSKVDFTSNCLAIDGYKNLYAGLFSNGVLRPPLYV</sequence>
<evidence type="ECO:0000313" key="1">
    <source>
        <dbReference type="EMBL" id="SDH32416.1"/>
    </source>
</evidence>
<gene>
    <name evidence="1" type="ORF">SAMN05421818_10261</name>
</gene>
<dbReference type="AlphaFoldDB" id="A0A1G8BGP8"/>
<evidence type="ECO:0000313" key="2">
    <source>
        <dbReference type="Proteomes" id="UP000243588"/>
    </source>
</evidence>
<accession>A0A1G8BGP8</accession>
<protein>
    <submittedName>
        <fullName evidence="1">Uncharacterized protein</fullName>
    </submittedName>
</protein>
<name>A0A1G8BGP8_9FLAO</name>
<proteinExistence type="predicted"/>
<organism evidence="1 2">
    <name type="scientific">Myroides phaeus</name>
    <dbReference type="NCBI Taxonomy" id="702745"/>
    <lineage>
        <taxon>Bacteria</taxon>
        <taxon>Pseudomonadati</taxon>
        <taxon>Bacteroidota</taxon>
        <taxon>Flavobacteriia</taxon>
        <taxon>Flavobacteriales</taxon>
        <taxon>Flavobacteriaceae</taxon>
        <taxon>Myroides</taxon>
    </lineage>
</organism>
<dbReference type="STRING" id="702745.SAMN05421818_10261"/>
<dbReference type="EMBL" id="FNDQ01000002">
    <property type="protein sequence ID" value="SDH32416.1"/>
    <property type="molecule type" value="Genomic_DNA"/>
</dbReference>